<reference evidence="1 2" key="1">
    <citation type="submission" date="2018-11" db="EMBL/GenBank/DDBJ databases">
        <authorList>
            <consortium name="Pathogen Informatics"/>
        </authorList>
    </citation>
    <scope>NUCLEOTIDE SEQUENCE [LARGE SCALE GENOMIC DNA]</scope>
</reference>
<dbReference type="AlphaFoldDB" id="A0A183FBY6"/>
<dbReference type="Proteomes" id="UP000050761">
    <property type="component" value="Unassembled WGS sequence"/>
</dbReference>
<gene>
    <name evidence="1" type="ORF">HPBE_LOCUS3678</name>
</gene>
<accession>A0A183FBY6</accession>
<dbReference type="EMBL" id="UZAH01012265">
    <property type="protein sequence ID" value="VDO39728.1"/>
    <property type="molecule type" value="Genomic_DNA"/>
</dbReference>
<evidence type="ECO:0000313" key="1">
    <source>
        <dbReference type="EMBL" id="VDO39728.1"/>
    </source>
</evidence>
<dbReference type="OrthoDB" id="5857347at2759"/>
<evidence type="ECO:0000313" key="3">
    <source>
        <dbReference type="WBParaSite" id="HPBE_0000367801-mRNA-1"/>
    </source>
</evidence>
<evidence type="ECO:0000313" key="2">
    <source>
        <dbReference type="Proteomes" id="UP000050761"/>
    </source>
</evidence>
<name>A0A183FBY6_HELPZ</name>
<proteinExistence type="predicted"/>
<sequence>MSSTYEYMSKAEEICDNARITDLNSITEDQMYGFFATLGAAHPGRLPFLFFSSSRP</sequence>
<accession>A0A3P7YDU0</accession>
<protein>
    <submittedName>
        <fullName evidence="1 3">Uncharacterized protein</fullName>
    </submittedName>
</protein>
<organism evidence="2 3">
    <name type="scientific">Heligmosomoides polygyrus</name>
    <name type="common">Parasitic roundworm</name>
    <dbReference type="NCBI Taxonomy" id="6339"/>
    <lineage>
        <taxon>Eukaryota</taxon>
        <taxon>Metazoa</taxon>
        <taxon>Ecdysozoa</taxon>
        <taxon>Nematoda</taxon>
        <taxon>Chromadorea</taxon>
        <taxon>Rhabditida</taxon>
        <taxon>Rhabditina</taxon>
        <taxon>Rhabditomorpha</taxon>
        <taxon>Strongyloidea</taxon>
        <taxon>Heligmosomidae</taxon>
        <taxon>Heligmosomoides</taxon>
    </lineage>
</organism>
<reference evidence="3" key="2">
    <citation type="submission" date="2019-09" db="UniProtKB">
        <authorList>
            <consortium name="WormBaseParasite"/>
        </authorList>
    </citation>
    <scope>IDENTIFICATION</scope>
</reference>
<dbReference type="WBParaSite" id="HPBE_0000367801-mRNA-1">
    <property type="protein sequence ID" value="HPBE_0000367801-mRNA-1"/>
    <property type="gene ID" value="HPBE_0000367801"/>
</dbReference>
<keyword evidence="2" id="KW-1185">Reference proteome</keyword>